<dbReference type="HOGENOM" id="CLU_981722_0_0_1"/>
<dbReference type="PaxDb" id="35128-Thaps9298"/>
<organism evidence="1 2">
    <name type="scientific">Thalassiosira pseudonana</name>
    <name type="common">Marine diatom</name>
    <name type="synonym">Cyclotella nana</name>
    <dbReference type="NCBI Taxonomy" id="35128"/>
    <lineage>
        <taxon>Eukaryota</taxon>
        <taxon>Sar</taxon>
        <taxon>Stramenopiles</taxon>
        <taxon>Ochrophyta</taxon>
        <taxon>Bacillariophyta</taxon>
        <taxon>Coscinodiscophyceae</taxon>
        <taxon>Thalassiosirophycidae</taxon>
        <taxon>Thalassiosirales</taxon>
        <taxon>Thalassiosiraceae</taxon>
        <taxon>Thalassiosira</taxon>
    </lineage>
</organism>
<evidence type="ECO:0000313" key="1">
    <source>
        <dbReference type="EMBL" id="EED89218.1"/>
    </source>
</evidence>
<keyword evidence="2" id="KW-1185">Reference proteome</keyword>
<reference evidence="1 2" key="2">
    <citation type="journal article" date="2008" name="Nature">
        <title>The Phaeodactylum genome reveals the evolutionary history of diatom genomes.</title>
        <authorList>
            <person name="Bowler C."/>
            <person name="Allen A.E."/>
            <person name="Badger J.H."/>
            <person name="Grimwood J."/>
            <person name="Jabbari K."/>
            <person name="Kuo A."/>
            <person name="Maheswari U."/>
            <person name="Martens C."/>
            <person name="Maumus F."/>
            <person name="Otillar R.P."/>
            <person name="Rayko E."/>
            <person name="Salamov A."/>
            <person name="Vandepoele K."/>
            <person name="Beszteri B."/>
            <person name="Gruber A."/>
            <person name="Heijde M."/>
            <person name="Katinka M."/>
            <person name="Mock T."/>
            <person name="Valentin K."/>
            <person name="Verret F."/>
            <person name="Berges J.A."/>
            <person name="Brownlee C."/>
            <person name="Cadoret J.P."/>
            <person name="Chiovitti A."/>
            <person name="Choi C.J."/>
            <person name="Coesel S."/>
            <person name="De Martino A."/>
            <person name="Detter J.C."/>
            <person name="Durkin C."/>
            <person name="Falciatore A."/>
            <person name="Fournet J."/>
            <person name="Haruta M."/>
            <person name="Huysman M.J."/>
            <person name="Jenkins B.D."/>
            <person name="Jiroutova K."/>
            <person name="Jorgensen R.E."/>
            <person name="Joubert Y."/>
            <person name="Kaplan A."/>
            <person name="Kroger N."/>
            <person name="Kroth P.G."/>
            <person name="La Roche J."/>
            <person name="Lindquist E."/>
            <person name="Lommer M."/>
            <person name="Martin-Jezequel V."/>
            <person name="Lopez P.J."/>
            <person name="Lucas S."/>
            <person name="Mangogna M."/>
            <person name="McGinnis K."/>
            <person name="Medlin L.K."/>
            <person name="Montsant A."/>
            <person name="Oudot-Le Secq M.P."/>
            <person name="Napoli C."/>
            <person name="Obornik M."/>
            <person name="Parker M.S."/>
            <person name="Petit J.L."/>
            <person name="Porcel B.M."/>
            <person name="Poulsen N."/>
            <person name="Robison M."/>
            <person name="Rychlewski L."/>
            <person name="Rynearson T.A."/>
            <person name="Schmutz J."/>
            <person name="Shapiro H."/>
            <person name="Siaut M."/>
            <person name="Stanley M."/>
            <person name="Sussman M.R."/>
            <person name="Taylor A.R."/>
            <person name="Vardi A."/>
            <person name="von Dassow P."/>
            <person name="Vyverman W."/>
            <person name="Willis A."/>
            <person name="Wyrwicz L.S."/>
            <person name="Rokhsar D.S."/>
            <person name="Weissenbach J."/>
            <person name="Armbrust E.V."/>
            <person name="Green B.R."/>
            <person name="Van de Peer Y."/>
            <person name="Grigoriev I.V."/>
        </authorList>
    </citation>
    <scope>NUCLEOTIDE SEQUENCE [LARGE SCALE GENOMIC DNA]</scope>
    <source>
        <strain evidence="1 2">CCMP1335</strain>
    </source>
</reference>
<reference evidence="1 2" key="1">
    <citation type="journal article" date="2004" name="Science">
        <title>The genome of the diatom Thalassiosira pseudonana: ecology, evolution, and metabolism.</title>
        <authorList>
            <person name="Armbrust E.V."/>
            <person name="Berges J.A."/>
            <person name="Bowler C."/>
            <person name="Green B.R."/>
            <person name="Martinez D."/>
            <person name="Putnam N.H."/>
            <person name="Zhou S."/>
            <person name="Allen A.E."/>
            <person name="Apt K.E."/>
            <person name="Bechner M."/>
            <person name="Brzezinski M.A."/>
            <person name="Chaal B.K."/>
            <person name="Chiovitti A."/>
            <person name="Davis A.K."/>
            <person name="Demarest M.S."/>
            <person name="Detter J.C."/>
            <person name="Glavina T."/>
            <person name="Goodstein D."/>
            <person name="Hadi M.Z."/>
            <person name="Hellsten U."/>
            <person name="Hildebrand M."/>
            <person name="Jenkins B.D."/>
            <person name="Jurka J."/>
            <person name="Kapitonov V.V."/>
            <person name="Kroger N."/>
            <person name="Lau W.W."/>
            <person name="Lane T.W."/>
            <person name="Larimer F.W."/>
            <person name="Lippmeier J.C."/>
            <person name="Lucas S."/>
            <person name="Medina M."/>
            <person name="Montsant A."/>
            <person name="Obornik M."/>
            <person name="Parker M.S."/>
            <person name="Palenik B."/>
            <person name="Pazour G.J."/>
            <person name="Richardson P.M."/>
            <person name="Rynearson T.A."/>
            <person name="Saito M.A."/>
            <person name="Schwartz D.C."/>
            <person name="Thamatrakoln K."/>
            <person name="Valentin K."/>
            <person name="Vardi A."/>
            <person name="Wilkerson F.P."/>
            <person name="Rokhsar D.S."/>
        </authorList>
    </citation>
    <scope>NUCLEOTIDE SEQUENCE [LARGE SCALE GENOMIC DNA]</scope>
    <source>
        <strain evidence="1 2">CCMP1335</strain>
    </source>
</reference>
<dbReference type="GeneID" id="7448051"/>
<gene>
    <name evidence="1" type="ORF">THAPSDRAFT_9298</name>
</gene>
<dbReference type="Proteomes" id="UP000001449">
    <property type="component" value="Chromosome 13"/>
</dbReference>
<dbReference type="RefSeq" id="XP_002293482.1">
    <property type="nucleotide sequence ID" value="XM_002293446.1"/>
</dbReference>
<dbReference type="EMBL" id="CM000648">
    <property type="protein sequence ID" value="EED89218.1"/>
    <property type="molecule type" value="Genomic_DNA"/>
</dbReference>
<dbReference type="AlphaFoldDB" id="B8CAX5"/>
<dbReference type="KEGG" id="tps:THAPSDRAFT_9298"/>
<evidence type="ECO:0000313" key="2">
    <source>
        <dbReference type="Proteomes" id="UP000001449"/>
    </source>
</evidence>
<dbReference type="InParanoid" id="B8CAX5"/>
<accession>B8CAX5</accession>
<name>B8CAX5_THAPS</name>
<protein>
    <submittedName>
        <fullName evidence="1">Uncharacterized protein</fullName>
    </submittedName>
</protein>
<proteinExistence type="predicted"/>
<sequence length="284" mass="32069">MPSKSKPFTSFESSSEQEDVVGCIMDISTDDTDVVDNLNDSIYVNAGTRTAANFSKSTRSIIENTTRAVNFPWTIRHWKQESDGDDVQLQQYHHQHGLYTGSLNSKMRPHGAGMFVAVDDHGVIIDNTSVHGTWEAGHLVCRTEISRNDTTLRNGTLDLDAKVQSKKIRPTRKGFRKDYLLGDEARWLSDMVVKPTHEQAFQSACTMKKFDFAFIRRSDGRWTYAICASRPHEPVIELASAQDKVSTDTLDECIGMVFVTNELGATKFIKKKKWGDHIRHVVLD</sequence>